<gene>
    <name evidence="2" type="ORF">FHR98_001751</name>
</gene>
<organism evidence="2 3">
    <name type="scientific">Limibacillus halophilus</name>
    <dbReference type="NCBI Taxonomy" id="1579333"/>
    <lineage>
        <taxon>Bacteria</taxon>
        <taxon>Pseudomonadati</taxon>
        <taxon>Pseudomonadota</taxon>
        <taxon>Alphaproteobacteria</taxon>
        <taxon>Rhodospirillales</taxon>
        <taxon>Rhodovibrionaceae</taxon>
        <taxon>Limibacillus</taxon>
    </lineage>
</organism>
<dbReference type="AlphaFoldDB" id="A0A839SUS3"/>
<evidence type="ECO:0000313" key="3">
    <source>
        <dbReference type="Proteomes" id="UP000581135"/>
    </source>
</evidence>
<feature type="compositionally biased region" description="Basic and acidic residues" evidence="1">
    <location>
        <begin position="239"/>
        <end position="256"/>
    </location>
</feature>
<name>A0A839SUS3_9PROT</name>
<feature type="compositionally biased region" description="Polar residues" evidence="1">
    <location>
        <begin position="123"/>
        <end position="132"/>
    </location>
</feature>
<feature type="compositionally biased region" description="Polar residues" evidence="1">
    <location>
        <begin position="331"/>
        <end position="355"/>
    </location>
</feature>
<dbReference type="EMBL" id="JACHXA010000004">
    <property type="protein sequence ID" value="MBB3065464.1"/>
    <property type="molecule type" value="Genomic_DNA"/>
</dbReference>
<dbReference type="Proteomes" id="UP000581135">
    <property type="component" value="Unassembled WGS sequence"/>
</dbReference>
<feature type="compositionally biased region" description="Low complexity" evidence="1">
    <location>
        <begin position="138"/>
        <end position="158"/>
    </location>
</feature>
<comment type="caution">
    <text evidence="2">The sequence shown here is derived from an EMBL/GenBank/DDBJ whole genome shotgun (WGS) entry which is preliminary data.</text>
</comment>
<feature type="compositionally biased region" description="Polar residues" evidence="1">
    <location>
        <begin position="302"/>
        <end position="320"/>
    </location>
</feature>
<accession>A0A839SUS3</accession>
<feature type="region of interest" description="Disordered" evidence="1">
    <location>
        <begin position="84"/>
        <end position="401"/>
    </location>
</feature>
<evidence type="ECO:0000313" key="2">
    <source>
        <dbReference type="EMBL" id="MBB3065464.1"/>
    </source>
</evidence>
<dbReference type="RefSeq" id="WP_183416292.1">
    <property type="nucleotide sequence ID" value="NZ_JACHXA010000004.1"/>
</dbReference>
<reference evidence="2 3" key="1">
    <citation type="submission" date="2020-08" db="EMBL/GenBank/DDBJ databases">
        <title>Genomic Encyclopedia of Type Strains, Phase III (KMG-III): the genomes of soil and plant-associated and newly described type strains.</title>
        <authorList>
            <person name="Whitman W."/>
        </authorList>
    </citation>
    <scope>NUCLEOTIDE SEQUENCE [LARGE SCALE GENOMIC DNA]</scope>
    <source>
        <strain evidence="2 3">CECT 8803</strain>
    </source>
</reference>
<evidence type="ECO:0000256" key="1">
    <source>
        <dbReference type="SAM" id="MobiDB-lite"/>
    </source>
</evidence>
<feature type="compositionally biased region" description="Basic and acidic residues" evidence="1">
    <location>
        <begin position="1"/>
        <end position="21"/>
    </location>
</feature>
<keyword evidence="3" id="KW-1185">Reference proteome</keyword>
<protein>
    <submittedName>
        <fullName evidence="2">Uncharacterized protein</fullName>
    </submittedName>
</protein>
<sequence>MKFAKNTEELAEEMAKRRPDGRPVLSPTVMAMVDRNSKNPFDPVSPGGMAFEFTRTMTQKAKSPIPDEVGLRFREEMAEDGFEITDKGLVFDPAKVKDDPEGPRVSAPVNLRDGQPLRAPGTAASNTTTSGNGALPNGAKPGSGPAASSAKPAGTTSTNETASDDAPPRGGPGNTAAAKPAAQSAFNNGGTKESASGKETSIQINPERNAQKSQPGSGGQPGSGSERDDVASQASPRKPGAEDTGRNPHDPNDREPQPISNRKAQDGPDSPASAQAKPEAQVDQPQSGGTPRPDDGFRNPFPESQSLQTPLARLPQSSVVTLGDQKARETAPSNQNDGQNVTRQTTDKGPSNRESGGQGKSETPATTAPKTPPPIATALLSTDQQSKRPKPPNTAQPSALNKRFLGNSGKFVQQLQQDIEEAISEAPPQERRQKRERQEKIAGLIAEVLVDTSVFIASRGRVPDAVGTTEELLKSAGDLAVVLRRELGDKEAAKLLERFLDPDADGVMEIDFSQSLEQNPETQGFLFDHQRAIEAQIIGIDPTTLETLPEPSPLQQTMLRLEDGGTTTADLQGRGGQRTALANTPASQHQALQSDSKISFERRGNKVFATGKIKHRLDYNFSSNSDDLMTDLYRVTLRELGLGADFEVRSRAEQDMTLEFEIITDKNGKQGLRQVTNPEWSALRPSP</sequence>
<feature type="region of interest" description="Disordered" evidence="1">
    <location>
        <begin position="1"/>
        <end position="25"/>
    </location>
</feature>
<feature type="compositionally biased region" description="Polar residues" evidence="1">
    <location>
        <begin position="184"/>
        <end position="212"/>
    </location>
</feature>
<proteinExistence type="predicted"/>